<proteinExistence type="predicted"/>
<reference evidence="1 2" key="1">
    <citation type="submission" date="2015-04" db="EMBL/GenBank/DDBJ databases">
        <authorList>
            <person name="Syromyatnikov M.Y."/>
            <person name="Popov V.N."/>
        </authorList>
    </citation>
    <scope>NUCLEOTIDE SEQUENCE [LARGE SCALE GENOMIC DNA]</scope>
</reference>
<gene>
    <name evidence="1" type="ORF">CLUMA_CG017515</name>
</gene>
<evidence type="ECO:0000313" key="2">
    <source>
        <dbReference type="Proteomes" id="UP000183832"/>
    </source>
</evidence>
<name>A0A1J1IZ37_9DIPT</name>
<dbReference type="AlphaFoldDB" id="A0A1J1IZ37"/>
<dbReference type="EMBL" id="CVRI01000063">
    <property type="protein sequence ID" value="CRL04430.1"/>
    <property type="molecule type" value="Genomic_DNA"/>
</dbReference>
<keyword evidence="2" id="KW-1185">Reference proteome</keyword>
<dbReference type="Proteomes" id="UP000183832">
    <property type="component" value="Unassembled WGS sequence"/>
</dbReference>
<sequence length="64" mass="7283">MQKRERKNFAKGLTNLNVLTLTLFYTLLCTNTPSNYLLLVVMLRCGNGKSQTRPFATIPTSELF</sequence>
<accession>A0A1J1IZ37</accession>
<organism evidence="1 2">
    <name type="scientific">Clunio marinus</name>
    <dbReference type="NCBI Taxonomy" id="568069"/>
    <lineage>
        <taxon>Eukaryota</taxon>
        <taxon>Metazoa</taxon>
        <taxon>Ecdysozoa</taxon>
        <taxon>Arthropoda</taxon>
        <taxon>Hexapoda</taxon>
        <taxon>Insecta</taxon>
        <taxon>Pterygota</taxon>
        <taxon>Neoptera</taxon>
        <taxon>Endopterygota</taxon>
        <taxon>Diptera</taxon>
        <taxon>Nematocera</taxon>
        <taxon>Chironomoidea</taxon>
        <taxon>Chironomidae</taxon>
        <taxon>Clunio</taxon>
    </lineage>
</organism>
<evidence type="ECO:0000313" key="1">
    <source>
        <dbReference type="EMBL" id="CRL04430.1"/>
    </source>
</evidence>
<protein>
    <submittedName>
        <fullName evidence="1">CLUMA_CG017515, isoform A</fullName>
    </submittedName>
</protein>